<dbReference type="Proteomes" id="UP000218231">
    <property type="component" value="Unassembled WGS sequence"/>
</dbReference>
<organism evidence="1 2">
    <name type="scientific">Diploscapter pachys</name>
    <dbReference type="NCBI Taxonomy" id="2018661"/>
    <lineage>
        <taxon>Eukaryota</taxon>
        <taxon>Metazoa</taxon>
        <taxon>Ecdysozoa</taxon>
        <taxon>Nematoda</taxon>
        <taxon>Chromadorea</taxon>
        <taxon>Rhabditida</taxon>
        <taxon>Rhabditina</taxon>
        <taxon>Rhabditomorpha</taxon>
        <taxon>Rhabditoidea</taxon>
        <taxon>Rhabditidae</taxon>
        <taxon>Diploscapter</taxon>
    </lineage>
</organism>
<dbReference type="AlphaFoldDB" id="A0A2A2JW10"/>
<name>A0A2A2JW10_9BILA</name>
<accession>A0A2A2JW10</accession>
<keyword evidence="2" id="KW-1185">Reference proteome</keyword>
<sequence>MAKHKRKSQNTLIRQKINGGQLKGKADWKATLKTLALGVLSSYIFVLLPQPYEPREVETYHKPQLIYAQQKEWALAEALA</sequence>
<evidence type="ECO:0000313" key="1">
    <source>
        <dbReference type="EMBL" id="PAV65946.1"/>
    </source>
</evidence>
<proteinExistence type="predicted"/>
<gene>
    <name evidence="1" type="ORF">WR25_00417</name>
</gene>
<dbReference type="EMBL" id="LIAE01010179">
    <property type="protein sequence ID" value="PAV65946.1"/>
    <property type="molecule type" value="Genomic_DNA"/>
</dbReference>
<comment type="caution">
    <text evidence="1">The sequence shown here is derived from an EMBL/GenBank/DDBJ whole genome shotgun (WGS) entry which is preliminary data.</text>
</comment>
<evidence type="ECO:0000313" key="2">
    <source>
        <dbReference type="Proteomes" id="UP000218231"/>
    </source>
</evidence>
<reference evidence="1 2" key="1">
    <citation type="journal article" date="2017" name="Curr. Biol.">
        <title>Genome architecture and evolution of a unichromosomal asexual nematode.</title>
        <authorList>
            <person name="Fradin H."/>
            <person name="Zegar C."/>
            <person name="Gutwein M."/>
            <person name="Lucas J."/>
            <person name="Kovtun M."/>
            <person name="Corcoran D."/>
            <person name="Baugh L.R."/>
            <person name="Kiontke K."/>
            <person name="Gunsalus K."/>
            <person name="Fitch D.H."/>
            <person name="Piano F."/>
        </authorList>
    </citation>
    <scope>NUCLEOTIDE SEQUENCE [LARGE SCALE GENOMIC DNA]</scope>
    <source>
        <strain evidence="1">PF1309</strain>
    </source>
</reference>
<protein>
    <submittedName>
        <fullName evidence="1">Uncharacterized protein</fullName>
    </submittedName>
</protein>